<reference evidence="2" key="1">
    <citation type="journal article" date="2022" name="bioRxiv">
        <title>Sequencing and chromosome-scale assembly of the giantPleurodeles waltlgenome.</title>
        <authorList>
            <person name="Brown T."/>
            <person name="Elewa A."/>
            <person name="Iarovenko S."/>
            <person name="Subramanian E."/>
            <person name="Araus A.J."/>
            <person name="Petzold A."/>
            <person name="Susuki M."/>
            <person name="Suzuki K.-i.T."/>
            <person name="Hayashi T."/>
            <person name="Toyoda A."/>
            <person name="Oliveira C."/>
            <person name="Osipova E."/>
            <person name="Leigh N.D."/>
            <person name="Simon A."/>
            <person name="Yun M.H."/>
        </authorList>
    </citation>
    <scope>NUCLEOTIDE SEQUENCE</scope>
    <source>
        <strain evidence="2">20211129_DDA</strain>
        <tissue evidence="2">Liver</tissue>
    </source>
</reference>
<feature type="compositionally biased region" description="Polar residues" evidence="1">
    <location>
        <begin position="154"/>
        <end position="165"/>
    </location>
</feature>
<gene>
    <name evidence="2" type="ORF">NDU88_004680</name>
</gene>
<sequence length="175" mass="18589">MAPKNVRNLAGKLEVAHQGRVVKEGSDGRLTGKWLTGGTSKISSKSSGGAGPEVVKDGRDQLRGAQSDNKTRDRSQSKTQPIITDFLTYGDQGSSAAGPIPLSEDVPSIVPEALGGVYHNEKGSEAGKGLTESVPDLDKSQDYGDGRGDGLKNPEQQVIPTTPYHTRTRTDKRHP</sequence>
<name>A0AAV7PGE6_PLEWA</name>
<keyword evidence="3" id="KW-1185">Reference proteome</keyword>
<dbReference type="AlphaFoldDB" id="A0AAV7PGE6"/>
<proteinExistence type="predicted"/>
<feature type="compositionally biased region" description="Low complexity" evidence="1">
    <location>
        <begin position="36"/>
        <end position="47"/>
    </location>
</feature>
<organism evidence="2 3">
    <name type="scientific">Pleurodeles waltl</name>
    <name type="common">Iberian ribbed newt</name>
    <dbReference type="NCBI Taxonomy" id="8319"/>
    <lineage>
        <taxon>Eukaryota</taxon>
        <taxon>Metazoa</taxon>
        <taxon>Chordata</taxon>
        <taxon>Craniata</taxon>
        <taxon>Vertebrata</taxon>
        <taxon>Euteleostomi</taxon>
        <taxon>Amphibia</taxon>
        <taxon>Batrachia</taxon>
        <taxon>Caudata</taxon>
        <taxon>Salamandroidea</taxon>
        <taxon>Salamandridae</taxon>
        <taxon>Pleurodelinae</taxon>
        <taxon>Pleurodeles</taxon>
    </lineage>
</organism>
<dbReference type="EMBL" id="JANPWB010000011">
    <property type="protein sequence ID" value="KAJ1126272.1"/>
    <property type="molecule type" value="Genomic_DNA"/>
</dbReference>
<protein>
    <submittedName>
        <fullName evidence="2">Uncharacterized protein</fullName>
    </submittedName>
</protein>
<accession>A0AAV7PGE6</accession>
<dbReference type="Proteomes" id="UP001066276">
    <property type="component" value="Chromosome 7"/>
</dbReference>
<feature type="compositionally biased region" description="Basic and acidic residues" evidence="1">
    <location>
        <begin position="136"/>
        <end position="152"/>
    </location>
</feature>
<comment type="caution">
    <text evidence="2">The sequence shown here is derived from an EMBL/GenBank/DDBJ whole genome shotgun (WGS) entry which is preliminary data.</text>
</comment>
<evidence type="ECO:0000313" key="2">
    <source>
        <dbReference type="EMBL" id="KAJ1126272.1"/>
    </source>
</evidence>
<feature type="compositionally biased region" description="Basic residues" evidence="1">
    <location>
        <begin position="166"/>
        <end position="175"/>
    </location>
</feature>
<feature type="region of interest" description="Disordered" evidence="1">
    <location>
        <begin position="24"/>
        <end position="175"/>
    </location>
</feature>
<evidence type="ECO:0000256" key="1">
    <source>
        <dbReference type="SAM" id="MobiDB-lite"/>
    </source>
</evidence>
<evidence type="ECO:0000313" key="3">
    <source>
        <dbReference type="Proteomes" id="UP001066276"/>
    </source>
</evidence>